<dbReference type="CDD" id="cd01992">
    <property type="entry name" value="TilS_N"/>
    <property type="match status" value="1"/>
</dbReference>
<evidence type="ECO:0000259" key="7">
    <source>
        <dbReference type="Pfam" id="PF01171"/>
    </source>
</evidence>
<evidence type="ECO:0000256" key="3">
    <source>
        <dbReference type="ARBA" id="ARBA00022741"/>
    </source>
</evidence>
<organism evidence="8 9">
    <name type="scientific">SAR86 cluster bacterium</name>
    <dbReference type="NCBI Taxonomy" id="2030880"/>
    <lineage>
        <taxon>Bacteria</taxon>
        <taxon>Pseudomonadati</taxon>
        <taxon>Pseudomonadota</taxon>
        <taxon>Gammaproteobacteria</taxon>
        <taxon>SAR86 cluster</taxon>
    </lineage>
</organism>
<dbReference type="GO" id="GO:0006400">
    <property type="term" value="P:tRNA modification"/>
    <property type="evidence" value="ECO:0007669"/>
    <property type="project" value="UniProtKB-UniRule"/>
</dbReference>
<dbReference type="EMBL" id="QOPE01000037">
    <property type="protein sequence ID" value="RCL39742.1"/>
    <property type="molecule type" value="Genomic_DNA"/>
</dbReference>
<keyword evidence="2 6" id="KW-0819">tRNA processing</keyword>
<feature type="domain" description="tRNA(Ile)-lysidine/2-thiocytidine synthase N-terminal" evidence="7">
    <location>
        <begin position="21"/>
        <end position="198"/>
    </location>
</feature>
<evidence type="ECO:0000313" key="8">
    <source>
        <dbReference type="EMBL" id="RCL39742.1"/>
    </source>
</evidence>
<keyword evidence="3 6" id="KW-0547">Nucleotide-binding</keyword>
<comment type="domain">
    <text evidence="6">The N-terminal region contains the highly conserved SGGXDS motif, predicted to be a P-loop motif involved in ATP binding.</text>
</comment>
<dbReference type="PANTHER" id="PTHR43033">
    <property type="entry name" value="TRNA(ILE)-LYSIDINE SYNTHASE-RELATED"/>
    <property type="match status" value="1"/>
</dbReference>
<evidence type="ECO:0000256" key="6">
    <source>
        <dbReference type="HAMAP-Rule" id="MF_01161"/>
    </source>
</evidence>
<feature type="binding site" evidence="6">
    <location>
        <begin position="26"/>
        <end position="31"/>
    </location>
    <ligand>
        <name>ATP</name>
        <dbReference type="ChEBI" id="CHEBI:30616"/>
    </ligand>
</feature>
<dbReference type="InterPro" id="IPR012094">
    <property type="entry name" value="tRNA_Ile_lys_synt"/>
</dbReference>
<dbReference type="InterPro" id="IPR011063">
    <property type="entry name" value="TilS/TtcA_N"/>
</dbReference>
<reference evidence="8 9" key="1">
    <citation type="journal article" date="2018" name="Microbiome">
        <title>Fine metagenomic profile of the Mediterranean stratified and mixed water columns revealed by assembly and recruitment.</title>
        <authorList>
            <person name="Haro-Moreno J.M."/>
            <person name="Lopez-Perez M."/>
            <person name="De La Torre J.R."/>
            <person name="Picazo A."/>
            <person name="Camacho A."/>
            <person name="Rodriguez-Valera F."/>
        </authorList>
    </citation>
    <scope>NUCLEOTIDE SEQUENCE [LARGE SCALE GENOMIC DNA]</scope>
    <source>
        <strain evidence="8">MED-G82</strain>
    </source>
</reference>
<name>A0A368BSF0_9GAMM</name>
<evidence type="ECO:0000256" key="2">
    <source>
        <dbReference type="ARBA" id="ARBA00022694"/>
    </source>
</evidence>
<dbReference type="Proteomes" id="UP000253307">
    <property type="component" value="Unassembled WGS sequence"/>
</dbReference>
<comment type="subcellular location">
    <subcellularLocation>
        <location evidence="6">Cytoplasm</location>
    </subcellularLocation>
</comment>
<dbReference type="EC" id="6.3.4.19" evidence="6"/>
<comment type="function">
    <text evidence="6">Ligates lysine onto the cytidine present at position 34 of the AUA codon-specific tRNA(Ile) that contains the anticodon CAU, in an ATP-dependent manner. Cytidine is converted to lysidine, thus changing the amino acid specificity of the tRNA from methionine to isoleucine.</text>
</comment>
<evidence type="ECO:0000256" key="4">
    <source>
        <dbReference type="ARBA" id="ARBA00022840"/>
    </source>
</evidence>
<accession>A0A368BSF0</accession>
<keyword evidence="6" id="KW-0963">Cytoplasm</keyword>
<dbReference type="PANTHER" id="PTHR43033:SF1">
    <property type="entry name" value="TRNA(ILE)-LYSIDINE SYNTHASE-RELATED"/>
    <property type="match status" value="1"/>
</dbReference>
<dbReference type="GO" id="GO:0005524">
    <property type="term" value="F:ATP binding"/>
    <property type="evidence" value="ECO:0007669"/>
    <property type="project" value="UniProtKB-UniRule"/>
</dbReference>
<dbReference type="SUPFAM" id="SSF52402">
    <property type="entry name" value="Adenine nucleotide alpha hydrolases-like"/>
    <property type="match status" value="1"/>
</dbReference>
<evidence type="ECO:0000256" key="5">
    <source>
        <dbReference type="ARBA" id="ARBA00048539"/>
    </source>
</evidence>
<comment type="catalytic activity">
    <reaction evidence="5 6">
        <text>cytidine(34) in tRNA(Ile2) + L-lysine + ATP = lysidine(34) in tRNA(Ile2) + AMP + diphosphate + H(+)</text>
        <dbReference type="Rhea" id="RHEA:43744"/>
        <dbReference type="Rhea" id="RHEA-COMP:10625"/>
        <dbReference type="Rhea" id="RHEA-COMP:10670"/>
        <dbReference type="ChEBI" id="CHEBI:15378"/>
        <dbReference type="ChEBI" id="CHEBI:30616"/>
        <dbReference type="ChEBI" id="CHEBI:32551"/>
        <dbReference type="ChEBI" id="CHEBI:33019"/>
        <dbReference type="ChEBI" id="CHEBI:82748"/>
        <dbReference type="ChEBI" id="CHEBI:83665"/>
        <dbReference type="ChEBI" id="CHEBI:456215"/>
        <dbReference type="EC" id="6.3.4.19"/>
    </reaction>
</comment>
<dbReference type="GO" id="GO:0005737">
    <property type="term" value="C:cytoplasm"/>
    <property type="evidence" value="ECO:0007669"/>
    <property type="project" value="UniProtKB-SubCell"/>
</dbReference>
<dbReference type="SUPFAM" id="SSF82829">
    <property type="entry name" value="MesJ substrate recognition domain-like"/>
    <property type="match status" value="1"/>
</dbReference>
<dbReference type="AlphaFoldDB" id="A0A368BSF0"/>
<dbReference type="Gene3D" id="1.20.59.20">
    <property type="match status" value="1"/>
</dbReference>
<evidence type="ECO:0000256" key="1">
    <source>
        <dbReference type="ARBA" id="ARBA00022598"/>
    </source>
</evidence>
<dbReference type="InterPro" id="IPR012795">
    <property type="entry name" value="tRNA_Ile_lys_synt_N"/>
</dbReference>
<dbReference type="NCBIfam" id="TIGR02432">
    <property type="entry name" value="lysidine_TilS_N"/>
    <property type="match status" value="1"/>
</dbReference>
<protein>
    <recommendedName>
        <fullName evidence="6">tRNA(Ile)-lysidine synthase</fullName>
        <ecNumber evidence="6">6.3.4.19</ecNumber>
    </recommendedName>
    <alternativeName>
        <fullName evidence="6">tRNA(Ile)-2-lysyl-cytidine synthase</fullName>
    </alternativeName>
    <alternativeName>
        <fullName evidence="6">tRNA(Ile)-lysidine synthetase</fullName>
    </alternativeName>
</protein>
<gene>
    <name evidence="6 8" type="primary">tilS</name>
    <name evidence="8" type="ORF">DBW96_04225</name>
</gene>
<proteinExistence type="inferred from homology"/>
<dbReference type="Gene3D" id="3.40.50.620">
    <property type="entry name" value="HUPs"/>
    <property type="match status" value="1"/>
</dbReference>
<evidence type="ECO:0000313" key="9">
    <source>
        <dbReference type="Proteomes" id="UP000253307"/>
    </source>
</evidence>
<comment type="similarity">
    <text evidence="6">Belongs to the tRNA(Ile)-lysidine synthase family.</text>
</comment>
<keyword evidence="4 6" id="KW-0067">ATP-binding</keyword>
<dbReference type="HAMAP" id="MF_01161">
    <property type="entry name" value="tRNA_Ile_lys_synt"/>
    <property type="match status" value="1"/>
</dbReference>
<dbReference type="GO" id="GO:0032267">
    <property type="term" value="F:tRNA(Ile)-lysidine synthase activity"/>
    <property type="evidence" value="ECO:0007669"/>
    <property type="project" value="UniProtKB-EC"/>
</dbReference>
<comment type="caution">
    <text evidence="8">The sequence shown here is derived from an EMBL/GenBank/DDBJ whole genome shotgun (WGS) entry which is preliminary data.</text>
</comment>
<dbReference type="Pfam" id="PF01171">
    <property type="entry name" value="ATP_bind_3"/>
    <property type="match status" value="1"/>
</dbReference>
<keyword evidence="1 6" id="KW-0436">Ligase</keyword>
<dbReference type="InterPro" id="IPR014729">
    <property type="entry name" value="Rossmann-like_a/b/a_fold"/>
</dbReference>
<sequence length="324" mass="37367">MAKLAFNSKFSESHFSKNLDVFVGLSGGADSIALLHYLNEMNKSNEIGSLKAIHVNHGYSPESKKWENFCKDFCNNHNIEFTAASIPNLDSTASLEGSFRKARFKIFANILRTPAVLALGHHMNDQVETILFRMFRGSGPEGISGINEVSIVNKIKVLRPMLKIEKDEIYEYVEKYNLEYIHDHSNDDEQFDRNFIRSKLIPLISERWPAAVKKISDLSELSQQDIEFKNIFLEQRIEEFRSELGLNILSLSKVSEIERTYIIRHWIKKNGFSQPNRKTQLEIEKIFFCSKTTSNSSVQWSRADNTQKSCKMFTDKKSLIIKEP</sequence>